<feature type="region of interest" description="Disordered" evidence="2">
    <location>
        <begin position="332"/>
        <end position="355"/>
    </location>
</feature>
<feature type="coiled-coil region" evidence="1">
    <location>
        <begin position="381"/>
        <end position="408"/>
    </location>
</feature>
<sequence>MTSALANYTTEAVQPLLNLTLSTLALFLRTSIPTIETPMLASILLLVSQGTTRRSQILITTPGDNSVHFANIKENISKILVENVSITTLQMLTQGRDSILDLRSGKTVSVPGSPTSGTSPRSHNTSSPERPQTPTNPEFLLISEAATSPSQLHDRSQAISSLKKVLFRKDDDMEMEAPDNRRVGPQVISWDPLPTAEAWLSLRPPDLATLEVDKGQALRLALGPEGQRNRATHRTGKAPSQFSTGTCIMLQITQSGHKSHPSPQNERDIHRTYEGIADGIRRRWGRLTGHLPVGFYPTTTSKADLQWNTELPIDRRWRALYRTATARKGPEAIADISSKQTLQNESGTSDDEGVGESGILTKLKIARQEAIVQQLSAGMTEEQLEEEKEMEKQQLEAILQLLRQQEEKFQVGSMEELEDQLRLYRK</sequence>
<feature type="compositionally biased region" description="Polar residues" evidence="2">
    <location>
        <begin position="121"/>
        <end position="136"/>
    </location>
</feature>
<dbReference type="PANTHER" id="PTHR21845:SF2">
    <property type="entry name" value="MATRIX-REMODELING-ASSOCIATED PROTEIN 7"/>
    <property type="match status" value="1"/>
</dbReference>
<dbReference type="PANTHER" id="PTHR21845">
    <property type="entry name" value="TRANSMEMBRANE ANCHOR PROTEIN 1"/>
    <property type="match status" value="1"/>
</dbReference>
<dbReference type="InterPro" id="IPR057534">
    <property type="entry name" value="MXRA7_helical"/>
</dbReference>
<feature type="compositionally biased region" description="Polar residues" evidence="2">
    <location>
        <begin position="337"/>
        <end position="347"/>
    </location>
</feature>
<dbReference type="EMBL" id="OD002623">
    <property type="protein sequence ID" value="CAD7405665.1"/>
    <property type="molecule type" value="Genomic_DNA"/>
</dbReference>
<proteinExistence type="predicted"/>
<organism evidence="4">
    <name type="scientific">Timema poppense</name>
    <name type="common">Walking stick</name>
    <dbReference type="NCBI Taxonomy" id="170557"/>
    <lineage>
        <taxon>Eukaryota</taxon>
        <taxon>Metazoa</taxon>
        <taxon>Ecdysozoa</taxon>
        <taxon>Arthropoda</taxon>
        <taxon>Hexapoda</taxon>
        <taxon>Insecta</taxon>
        <taxon>Pterygota</taxon>
        <taxon>Neoptera</taxon>
        <taxon>Polyneoptera</taxon>
        <taxon>Phasmatodea</taxon>
        <taxon>Timematodea</taxon>
        <taxon>Timematoidea</taxon>
        <taxon>Timematidae</taxon>
        <taxon>Timema</taxon>
    </lineage>
</organism>
<evidence type="ECO:0000259" key="3">
    <source>
        <dbReference type="Pfam" id="PF25473"/>
    </source>
</evidence>
<evidence type="ECO:0000256" key="1">
    <source>
        <dbReference type="SAM" id="Coils"/>
    </source>
</evidence>
<reference evidence="4" key="1">
    <citation type="submission" date="2020-11" db="EMBL/GenBank/DDBJ databases">
        <authorList>
            <person name="Tran Van P."/>
        </authorList>
    </citation>
    <scope>NUCLEOTIDE SEQUENCE</scope>
</reference>
<evidence type="ECO:0000313" key="4">
    <source>
        <dbReference type="EMBL" id="CAD7405665.1"/>
    </source>
</evidence>
<dbReference type="Pfam" id="PF25473">
    <property type="entry name" value="MXRA7_helical"/>
    <property type="match status" value="1"/>
</dbReference>
<dbReference type="InterPro" id="IPR026622">
    <property type="entry name" value="Mxra7"/>
</dbReference>
<feature type="region of interest" description="Disordered" evidence="2">
    <location>
        <begin position="103"/>
        <end position="136"/>
    </location>
</feature>
<gene>
    <name evidence="4" type="ORF">TPSB3V08_LOCUS5102</name>
</gene>
<feature type="compositionally biased region" description="Low complexity" evidence="2">
    <location>
        <begin position="107"/>
        <end position="120"/>
    </location>
</feature>
<feature type="domain" description="Matrix-remodeling-associated protein 7 helical" evidence="3">
    <location>
        <begin position="367"/>
        <end position="425"/>
    </location>
</feature>
<dbReference type="AlphaFoldDB" id="A0A7R9D0Z0"/>
<name>A0A7R9D0Z0_TIMPO</name>
<accession>A0A7R9D0Z0</accession>
<evidence type="ECO:0000256" key="2">
    <source>
        <dbReference type="SAM" id="MobiDB-lite"/>
    </source>
</evidence>
<protein>
    <recommendedName>
        <fullName evidence="3">Matrix-remodeling-associated protein 7 helical domain-containing protein</fullName>
    </recommendedName>
</protein>
<keyword evidence="1" id="KW-0175">Coiled coil</keyword>